<dbReference type="SUPFAM" id="SSF52266">
    <property type="entry name" value="SGNH hydrolase"/>
    <property type="match status" value="1"/>
</dbReference>
<dbReference type="AlphaFoldDB" id="A0A162KDZ7"/>
<evidence type="ECO:0000313" key="1">
    <source>
        <dbReference type="EMBL" id="OAB45168.1"/>
    </source>
</evidence>
<dbReference type="InterPro" id="IPR036514">
    <property type="entry name" value="SGNH_hydro_sf"/>
</dbReference>
<accession>A0A162KDZ7</accession>
<dbReference type="Gene3D" id="3.40.50.1110">
    <property type="entry name" value="SGNH hydrolase"/>
    <property type="match status" value="1"/>
</dbReference>
<dbReference type="Proteomes" id="UP000077355">
    <property type="component" value="Unassembled WGS sequence"/>
</dbReference>
<protein>
    <submittedName>
        <fullName evidence="1">Lysophospholipase</fullName>
    </submittedName>
</protein>
<dbReference type="InterPro" id="IPR051532">
    <property type="entry name" value="Ester_Hydrolysis_Enzymes"/>
</dbReference>
<dbReference type="InterPro" id="IPR001087">
    <property type="entry name" value="GDSL"/>
</dbReference>
<evidence type="ECO:0000313" key="2">
    <source>
        <dbReference type="Proteomes" id="UP000077355"/>
    </source>
</evidence>
<gene>
    <name evidence="1" type="ORF">PBAT_14620</name>
</gene>
<keyword evidence="2" id="KW-1185">Reference proteome</keyword>
<dbReference type="Pfam" id="PF00657">
    <property type="entry name" value="Lipase_GDSL"/>
    <property type="match status" value="1"/>
</dbReference>
<organism evidence="1 2">
    <name type="scientific">Paenibacillus antarcticus</name>
    <dbReference type="NCBI Taxonomy" id="253703"/>
    <lineage>
        <taxon>Bacteria</taxon>
        <taxon>Bacillati</taxon>
        <taxon>Bacillota</taxon>
        <taxon>Bacilli</taxon>
        <taxon>Bacillales</taxon>
        <taxon>Paenibacillaceae</taxon>
        <taxon>Paenibacillus</taxon>
    </lineage>
</organism>
<dbReference type="OrthoDB" id="26855at2"/>
<dbReference type="GO" id="GO:0004622">
    <property type="term" value="F:phosphatidylcholine lysophospholipase activity"/>
    <property type="evidence" value="ECO:0007669"/>
    <property type="project" value="TreeGrafter"/>
</dbReference>
<dbReference type="PANTHER" id="PTHR30383">
    <property type="entry name" value="THIOESTERASE 1/PROTEASE 1/LYSOPHOSPHOLIPASE L1"/>
    <property type="match status" value="1"/>
</dbReference>
<name>A0A162KDZ7_9BACL</name>
<sequence length="210" mass="23485">MAFQYTAIGDSLTVGFGALPGNGFVPVYRRLAERHLRTFVAYDNLGVNGLTSQGLYDYISRNPSFRQLVSQADIITISIGGNDLIRAAKSSAGNLSGRDFHEALSKCKTNFSRILKTTYELKKNSKRPYIIRAVGLYNPFPQIEGSSYYVQQYNRYLESYANSTFAVANIYASFKGRERALLSLDHFHPNGYGYSIIAEQLNRLGYGSLD</sequence>
<reference evidence="1 2" key="1">
    <citation type="submission" date="2016-03" db="EMBL/GenBank/DDBJ databases">
        <title>Draft genome sequence of Paenibacillus antarcticus CECT 5836.</title>
        <authorList>
            <person name="Shin S.-K."/>
            <person name="Yi H."/>
        </authorList>
    </citation>
    <scope>NUCLEOTIDE SEQUENCE [LARGE SCALE GENOMIC DNA]</scope>
    <source>
        <strain evidence="1 2">CECT 5836</strain>
    </source>
</reference>
<comment type="caution">
    <text evidence="1">The sequence shown here is derived from an EMBL/GenBank/DDBJ whole genome shotgun (WGS) entry which is preliminary data.</text>
</comment>
<dbReference type="PANTHER" id="PTHR30383:SF27">
    <property type="entry name" value="SPORE GERMINATION LIPASE LIPC"/>
    <property type="match status" value="1"/>
</dbReference>
<dbReference type="EMBL" id="LVJI01000018">
    <property type="protein sequence ID" value="OAB45168.1"/>
    <property type="molecule type" value="Genomic_DNA"/>
</dbReference>
<dbReference type="RefSeq" id="WP_084403084.1">
    <property type="nucleotide sequence ID" value="NZ_CP043611.1"/>
</dbReference>
<proteinExistence type="predicted"/>